<reference evidence="10 11" key="1">
    <citation type="journal article" date="2022" name="Cell">
        <title>Repeat-based holocentromeres influence genome architecture and karyotype evolution.</title>
        <authorList>
            <person name="Hofstatter P.G."/>
            <person name="Thangavel G."/>
            <person name="Lux T."/>
            <person name="Neumann P."/>
            <person name="Vondrak T."/>
            <person name="Novak P."/>
            <person name="Zhang M."/>
            <person name="Costa L."/>
            <person name="Castellani M."/>
            <person name="Scott A."/>
            <person name="Toegelov H."/>
            <person name="Fuchs J."/>
            <person name="Mata-Sucre Y."/>
            <person name="Dias Y."/>
            <person name="Vanzela A.L.L."/>
            <person name="Huettel B."/>
            <person name="Almeida C.C.S."/>
            <person name="Simkova H."/>
            <person name="Souza G."/>
            <person name="Pedrosa-Harand A."/>
            <person name="Macas J."/>
            <person name="Mayer K.F.X."/>
            <person name="Houben A."/>
            <person name="Marques A."/>
        </authorList>
    </citation>
    <scope>NUCLEOTIDE SEQUENCE [LARGE SCALE GENOMIC DNA]</scope>
    <source>
        <strain evidence="10">RhyTen1mFocal</strain>
    </source>
</reference>
<dbReference type="InterPro" id="IPR057444">
    <property type="entry name" value="Znf-CCCH_AtC3H23-like"/>
</dbReference>
<feature type="compositionally biased region" description="Basic and acidic residues" evidence="8">
    <location>
        <begin position="616"/>
        <end position="625"/>
    </location>
</feature>
<evidence type="ECO:0000256" key="3">
    <source>
        <dbReference type="ARBA" id="ARBA00022771"/>
    </source>
</evidence>
<keyword evidence="6" id="KW-0040">ANK repeat</keyword>
<evidence type="ECO:0000313" key="11">
    <source>
        <dbReference type="Proteomes" id="UP001210211"/>
    </source>
</evidence>
<keyword evidence="5" id="KW-0238">DNA-binding</keyword>
<evidence type="ECO:0000256" key="1">
    <source>
        <dbReference type="ARBA" id="ARBA00022723"/>
    </source>
</evidence>
<dbReference type="FunFam" id="3.30.1370.210:FF:000009">
    <property type="entry name" value="Zinc finger CCCH domain-containing protein 66"/>
    <property type="match status" value="1"/>
</dbReference>
<dbReference type="InterPro" id="IPR045234">
    <property type="entry name" value="Unkempt-like"/>
</dbReference>
<dbReference type="PROSITE" id="PS50088">
    <property type="entry name" value="ANK_REPEAT"/>
    <property type="match status" value="1"/>
</dbReference>
<dbReference type="SUPFAM" id="SSF90229">
    <property type="entry name" value="CCCH zinc finger"/>
    <property type="match status" value="1"/>
</dbReference>
<dbReference type="GO" id="GO:0003677">
    <property type="term" value="F:DNA binding"/>
    <property type="evidence" value="ECO:0007669"/>
    <property type="project" value="UniProtKB-KW"/>
</dbReference>
<evidence type="ECO:0000256" key="5">
    <source>
        <dbReference type="ARBA" id="ARBA00023125"/>
    </source>
</evidence>
<dbReference type="SUPFAM" id="SSF48403">
    <property type="entry name" value="Ankyrin repeat"/>
    <property type="match status" value="1"/>
</dbReference>
<dbReference type="Pfam" id="PF00642">
    <property type="entry name" value="zf-CCCH"/>
    <property type="match status" value="1"/>
</dbReference>
<keyword evidence="3 7" id="KW-0863">Zinc-finger</keyword>
<feature type="region of interest" description="Disordered" evidence="8">
    <location>
        <begin position="359"/>
        <end position="397"/>
    </location>
</feature>
<dbReference type="Gene3D" id="3.30.1370.210">
    <property type="match status" value="1"/>
</dbReference>
<feature type="region of interest" description="Disordered" evidence="8">
    <location>
        <begin position="516"/>
        <end position="536"/>
    </location>
</feature>
<gene>
    <name evidence="10" type="ORF">LUZ61_016446</name>
</gene>
<dbReference type="Pfam" id="PF25512">
    <property type="entry name" value="zf-CCCH_AtC3H23"/>
    <property type="match status" value="1"/>
</dbReference>
<dbReference type="InterPro" id="IPR002110">
    <property type="entry name" value="Ankyrin_rpt"/>
</dbReference>
<dbReference type="SMART" id="SM00248">
    <property type="entry name" value="ANK"/>
    <property type="match status" value="2"/>
</dbReference>
<dbReference type="GO" id="GO:0010468">
    <property type="term" value="P:regulation of gene expression"/>
    <property type="evidence" value="ECO:0007669"/>
    <property type="project" value="UniProtKB-ARBA"/>
</dbReference>
<dbReference type="SMART" id="SM00356">
    <property type="entry name" value="ZnF_C3H1"/>
    <property type="match status" value="2"/>
</dbReference>
<comment type="caution">
    <text evidence="10">The sequence shown here is derived from an EMBL/GenBank/DDBJ whole genome shotgun (WGS) entry which is preliminary data.</text>
</comment>
<dbReference type="InterPro" id="IPR036770">
    <property type="entry name" value="Ankyrin_rpt-contain_sf"/>
</dbReference>
<dbReference type="PANTHER" id="PTHR14493:SF50">
    <property type="entry name" value="RING FINGER PROTEIN UNKEMPT"/>
    <property type="match status" value="1"/>
</dbReference>
<feature type="zinc finger region" description="C3H1-type" evidence="7">
    <location>
        <begin position="272"/>
        <end position="295"/>
    </location>
</feature>
<feature type="domain" description="C3H1-type" evidence="9">
    <location>
        <begin position="272"/>
        <end position="295"/>
    </location>
</feature>
<name>A0AAD5Z5I5_9POAL</name>
<evidence type="ECO:0000256" key="8">
    <source>
        <dbReference type="SAM" id="MobiDB-lite"/>
    </source>
</evidence>
<dbReference type="PANTHER" id="PTHR14493">
    <property type="entry name" value="UNKEMPT FAMILY MEMBER"/>
    <property type="match status" value="1"/>
</dbReference>
<dbReference type="Proteomes" id="UP001210211">
    <property type="component" value="Unassembled WGS sequence"/>
</dbReference>
<dbReference type="EMBL" id="JAMRDG010000002">
    <property type="protein sequence ID" value="KAJ3687282.1"/>
    <property type="molecule type" value="Genomic_DNA"/>
</dbReference>
<dbReference type="AlphaFoldDB" id="A0AAD5Z5I5"/>
<keyword evidence="11" id="KW-1185">Reference proteome</keyword>
<keyword evidence="1 7" id="KW-0479">Metal-binding</keyword>
<feature type="compositionally biased region" description="Polar residues" evidence="8">
    <location>
        <begin position="379"/>
        <end position="388"/>
    </location>
</feature>
<dbReference type="Gene3D" id="1.25.40.20">
    <property type="entry name" value="Ankyrin repeat-containing domain"/>
    <property type="match status" value="1"/>
</dbReference>
<evidence type="ECO:0000259" key="9">
    <source>
        <dbReference type="PROSITE" id="PS50103"/>
    </source>
</evidence>
<evidence type="ECO:0000313" key="10">
    <source>
        <dbReference type="EMBL" id="KAJ3687282.1"/>
    </source>
</evidence>
<dbReference type="GO" id="GO:0008270">
    <property type="term" value="F:zinc ion binding"/>
    <property type="evidence" value="ECO:0007669"/>
    <property type="project" value="UniProtKB-KW"/>
</dbReference>
<organism evidence="10 11">
    <name type="scientific">Rhynchospora tenuis</name>
    <dbReference type="NCBI Taxonomy" id="198213"/>
    <lineage>
        <taxon>Eukaryota</taxon>
        <taxon>Viridiplantae</taxon>
        <taxon>Streptophyta</taxon>
        <taxon>Embryophyta</taxon>
        <taxon>Tracheophyta</taxon>
        <taxon>Spermatophyta</taxon>
        <taxon>Magnoliopsida</taxon>
        <taxon>Liliopsida</taxon>
        <taxon>Poales</taxon>
        <taxon>Cyperaceae</taxon>
        <taxon>Cyperoideae</taxon>
        <taxon>Rhynchosporeae</taxon>
        <taxon>Rhynchospora</taxon>
    </lineage>
</organism>
<keyword evidence="4 7" id="KW-0862">Zinc</keyword>
<feature type="region of interest" description="Disordered" evidence="8">
    <location>
        <begin position="175"/>
        <end position="213"/>
    </location>
</feature>
<accession>A0AAD5Z5I5</accession>
<dbReference type="InterPro" id="IPR000571">
    <property type="entry name" value="Znf_CCCH"/>
</dbReference>
<protein>
    <recommendedName>
        <fullName evidence="9">C3H1-type domain-containing protein</fullName>
    </recommendedName>
</protein>
<dbReference type="PROSITE" id="PS50103">
    <property type="entry name" value="ZF_C3H1"/>
    <property type="match status" value="1"/>
</dbReference>
<dbReference type="Pfam" id="PF12796">
    <property type="entry name" value="Ank_2"/>
    <property type="match status" value="1"/>
</dbReference>
<evidence type="ECO:0000256" key="4">
    <source>
        <dbReference type="ARBA" id="ARBA00022833"/>
    </source>
</evidence>
<feature type="region of interest" description="Disordered" evidence="8">
    <location>
        <begin position="613"/>
        <end position="637"/>
    </location>
</feature>
<proteinExistence type="predicted"/>
<evidence type="ECO:0000256" key="7">
    <source>
        <dbReference type="PROSITE-ProRule" id="PRU00723"/>
    </source>
</evidence>
<feature type="repeat" description="ANK" evidence="6">
    <location>
        <begin position="91"/>
        <end position="126"/>
    </location>
</feature>
<evidence type="ECO:0000256" key="6">
    <source>
        <dbReference type="PROSITE-ProRule" id="PRU00023"/>
    </source>
</evidence>
<feature type="compositionally biased region" description="Low complexity" evidence="8">
    <location>
        <begin position="175"/>
        <end position="200"/>
    </location>
</feature>
<dbReference type="PROSITE" id="PS50297">
    <property type="entry name" value="ANK_REP_REGION"/>
    <property type="match status" value="1"/>
</dbReference>
<evidence type="ECO:0000256" key="2">
    <source>
        <dbReference type="ARBA" id="ARBA00022737"/>
    </source>
</evidence>
<dbReference type="InterPro" id="IPR036855">
    <property type="entry name" value="Znf_CCCH_sf"/>
</dbReference>
<keyword evidence="2" id="KW-0677">Repeat</keyword>
<sequence length="655" mass="70703">MCNMTCEDESFSHLLELAANDELEPFKAVIAADLTAADRTGLWYERNKVTNRMVLEHRTPLMVAATFGSTKVLSFLLSLPSVDVNTRSGSDSRTALHCAAAGGSHTAVESVRLLLMAGADCDASDAKGRRPADVISVPGLYPDTRLTLEELLGCTGHPINHRGIDLRVSICNSSSTEPPLSSSSPDEDGSPSSDLSSSSPMADRQKKEYPVDPTLPDIKSSIYASDEFRMFSFKVRPCSRAYSHDWTECPFVHPGENARRRDPRKFHYSCVPCPDFRRGGACRRGDMCEYAHGVFESWLHPAQYRTRLCKDGTACDRRVCFFAHTAEELRPLYVSTGSAVPSPRSAMAMEMAAAALGLMPGSPSSPSNHGAHFTPPGSPSWSGQQGNNSSLQASRLRSSLSARDMPVDELSLLFDLEASQKINDICLSSNNSHVGLSSPMGNRSIRPKPLGQANFDDLLSTEALLSPLSPRFNNTSEQGATASASAAPALFSPTHKSAVLNHRLLSPINTRSLYSSKESVNLQPPAGLSPTSGRMVSPRSIDALASPLSSRLAALAHRDKMNSNSVAPLIGSPVSNSQWAKMGSPLGKVDWSVNGEGLNNEEPDVSWVHSLVSPPDVKERQERDAASNGADSARPIDGMEQIGAWLEQMQLDQIK</sequence>